<reference evidence="1" key="1">
    <citation type="submission" date="2020-05" db="EMBL/GenBank/DDBJ databases">
        <title>Mycena genomes resolve the evolution of fungal bioluminescence.</title>
        <authorList>
            <person name="Tsai I.J."/>
        </authorList>
    </citation>
    <scope>NUCLEOTIDE SEQUENCE</scope>
    <source>
        <strain evidence="1">160909Yilan</strain>
    </source>
</reference>
<dbReference type="Proteomes" id="UP000623467">
    <property type="component" value="Unassembled WGS sequence"/>
</dbReference>
<sequence length="122" mass="13826">MASQLFVPIAATLAFYAFYSLAKMIHRAYTSPLRDLPGPNGGNFLIGHFRQVMQDFAIPDKWCEEFGANYQIKSFLNTRDLYTIDIRALNHILTNDHIYQKGPVANSIFISLLGNGKWISNV</sequence>
<evidence type="ECO:0000313" key="2">
    <source>
        <dbReference type="Proteomes" id="UP000623467"/>
    </source>
</evidence>
<accession>A0A8H7DDU5</accession>
<keyword evidence="2" id="KW-1185">Reference proteome</keyword>
<protein>
    <submittedName>
        <fullName evidence="1">Cytochrome P450</fullName>
    </submittedName>
</protein>
<organism evidence="1 2">
    <name type="scientific">Mycena sanguinolenta</name>
    <dbReference type="NCBI Taxonomy" id="230812"/>
    <lineage>
        <taxon>Eukaryota</taxon>
        <taxon>Fungi</taxon>
        <taxon>Dikarya</taxon>
        <taxon>Basidiomycota</taxon>
        <taxon>Agaricomycotina</taxon>
        <taxon>Agaricomycetes</taxon>
        <taxon>Agaricomycetidae</taxon>
        <taxon>Agaricales</taxon>
        <taxon>Marasmiineae</taxon>
        <taxon>Mycenaceae</taxon>
        <taxon>Mycena</taxon>
    </lineage>
</organism>
<dbReference type="EMBL" id="JACAZH010000005">
    <property type="protein sequence ID" value="KAF7367886.1"/>
    <property type="molecule type" value="Genomic_DNA"/>
</dbReference>
<gene>
    <name evidence="1" type="ORF">MSAN_00853300</name>
</gene>
<comment type="caution">
    <text evidence="1">The sequence shown here is derived from an EMBL/GenBank/DDBJ whole genome shotgun (WGS) entry which is preliminary data.</text>
</comment>
<dbReference type="OrthoDB" id="1470350at2759"/>
<name>A0A8H7DDU5_9AGAR</name>
<proteinExistence type="predicted"/>
<dbReference type="AlphaFoldDB" id="A0A8H7DDU5"/>
<evidence type="ECO:0000313" key="1">
    <source>
        <dbReference type="EMBL" id="KAF7367886.1"/>
    </source>
</evidence>